<evidence type="ECO:0000313" key="2">
    <source>
        <dbReference type="Proteomes" id="UP000276133"/>
    </source>
</evidence>
<protein>
    <submittedName>
        <fullName evidence="1">Uncharacterized protein</fullName>
    </submittedName>
</protein>
<organism evidence="1 2">
    <name type="scientific">Brachionus plicatilis</name>
    <name type="common">Marine rotifer</name>
    <name type="synonym">Brachionus muelleri</name>
    <dbReference type="NCBI Taxonomy" id="10195"/>
    <lineage>
        <taxon>Eukaryota</taxon>
        <taxon>Metazoa</taxon>
        <taxon>Spiralia</taxon>
        <taxon>Gnathifera</taxon>
        <taxon>Rotifera</taxon>
        <taxon>Eurotatoria</taxon>
        <taxon>Monogononta</taxon>
        <taxon>Pseudotrocha</taxon>
        <taxon>Ploima</taxon>
        <taxon>Brachionidae</taxon>
        <taxon>Brachionus</taxon>
    </lineage>
</organism>
<accession>A0A3M7QI22</accession>
<name>A0A3M7QI22_BRAPC</name>
<evidence type="ECO:0000313" key="1">
    <source>
        <dbReference type="EMBL" id="RNA10939.1"/>
    </source>
</evidence>
<keyword evidence="2" id="KW-1185">Reference proteome</keyword>
<comment type="caution">
    <text evidence="1">The sequence shown here is derived from an EMBL/GenBank/DDBJ whole genome shotgun (WGS) entry which is preliminary data.</text>
</comment>
<proteinExistence type="predicted"/>
<dbReference type="EMBL" id="REGN01006094">
    <property type="protein sequence ID" value="RNA10939.1"/>
    <property type="molecule type" value="Genomic_DNA"/>
</dbReference>
<dbReference type="AlphaFoldDB" id="A0A3M7QI22"/>
<sequence length="64" mass="7835">MLDLKNGIEYFDYESPNSKGLHCFRISINHSHLTIFCKRRLKFLRCINRFLNCSQFHRPYNHFN</sequence>
<reference evidence="1 2" key="1">
    <citation type="journal article" date="2018" name="Sci. Rep.">
        <title>Genomic signatures of local adaptation to the degree of environmental predictability in rotifers.</title>
        <authorList>
            <person name="Franch-Gras L."/>
            <person name="Hahn C."/>
            <person name="Garcia-Roger E.M."/>
            <person name="Carmona M.J."/>
            <person name="Serra M."/>
            <person name="Gomez A."/>
        </authorList>
    </citation>
    <scope>NUCLEOTIDE SEQUENCE [LARGE SCALE GENOMIC DNA]</scope>
    <source>
        <strain evidence="1">HYR1</strain>
    </source>
</reference>
<dbReference type="Proteomes" id="UP000276133">
    <property type="component" value="Unassembled WGS sequence"/>
</dbReference>
<gene>
    <name evidence="1" type="ORF">BpHYR1_020577</name>
</gene>